<dbReference type="PROSITE" id="PS50114">
    <property type="entry name" value="GATA_ZN_FINGER_2"/>
    <property type="match status" value="1"/>
</dbReference>
<feature type="region of interest" description="Disordered" evidence="9">
    <location>
        <begin position="658"/>
        <end position="689"/>
    </location>
</feature>
<dbReference type="PANTHER" id="PTHR47172:SF24">
    <property type="entry name" value="GATA ZINC FINGER DOMAIN-CONTAINING PROTEIN 14-RELATED"/>
    <property type="match status" value="1"/>
</dbReference>
<dbReference type="EMBL" id="JALJOT010000002">
    <property type="protein sequence ID" value="KAK9917435.1"/>
    <property type="molecule type" value="Genomic_DNA"/>
</dbReference>
<feature type="region of interest" description="Disordered" evidence="9">
    <location>
        <begin position="508"/>
        <end position="565"/>
    </location>
</feature>
<dbReference type="InterPro" id="IPR013088">
    <property type="entry name" value="Znf_NHR/GATA"/>
</dbReference>
<feature type="region of interest" description="Disordered" evidence="9">
    <location>
        <begin position="988"/>
        <end position="1007"/>
    </location>
</feature>
<feature type="compositionally biased region" description="Polar residues" evidence="9">
    <location>
        <begin position="539"/>
        <end position="548"/>
    </location>
</feature>
<dbReference type="CDD" id="cd00202">
    <property type="entry name" value="ZnF_GATA"/>
    <property type="match status" value="1"/>
</dbReference>
<keyword evidence="1" id="KW-0479">Metal-binding</keyword>
<evidence type="ECO:0000313" key="11">
    <source>
        <dbReference type="EMBL" id="KAK9917435.1"/>
    </source>
</evidence>
<name>A0ABR2Z0B5_9CHLO</name>
<dbReference type="SUPFAM" id="SSF57716">
    <property type="entry name" value="Glucocorticoid receptor-like (DNA-binding domain)"/>
    <property type="match status" value="1"/>
</dbReference>
<feature type="region of interest" description="Disordered" evidence="9">
    <location>
        <begin position="722"/>
        <end position="747"/>
    </location>
</feature>
<feature type="region of interest" description="Disordered" evidence="9">
    <location>
        <begin position="236"/>
        <end position="274"/>
    </location>
</feature>
<dbReference type="Pfam" id="PF00320">
    <property type="entry name" value="GATA"/>
    <property type="match status" value="1"/>
</dbReference>
<keyword evidence="3" id="KW-0862">Zinc</keyword>
<keyword evidence="5" id="KW-0804">Transcription</keyword>
<evidence type="ECO:0000256" key="8">
    <source>
        <dbReference type="PROSITE-ProRule" id="PRU00094"/>
    </source>
</evidence>
<feature type="compositionally biased region" description="Low complexity" evidence="9">
    <location>
        <begin position="861"/>
        <end position="887"/>
    </location>
</feature>
<evidence type="ECO:0000256" key="3">
    <source>
        <dbReference type="ARBA" id="ARBA00022833"/>
    </source>
</evidence>
<comment type="similarity">
    <text evidence="6">Belongs to the type IV zinc-finger family. Class B subfamily.</text>
</comment>
<evidence type="ECO:0000256" key="5">
    <source>
        <dbReference type="ARBA" id="ARBA00023163"/>
    </source>
</evidence>
<feature type="domain" description="GATA-type" evidence="10">
    <location>
        <begin position="1285"/>
        <end position="1319"/>
    </location>
</feature>
<dbReference type="Proteomes" id="UP001491310">
    <property type="component" value="Unassembled WGS sequence"/>
</dbReference>
<dbReference type="InterPro" id="IPR000679">
    <property type="entry name" value="Znf_GATA"/>
</dbReference>
<dbReference type="PANTHER" id="PTHR47172">
    <property type="entry name" value="OS01G0976800 PROTEIN"/>
    <property type="match status" value="1"/>
</dbReference>
<reference evidence="11 12" key="1">
    <citation type="journal article" date="2024" name="Nat. Commun.">
        <title>Phylogenomics reveals the evolutionary origins of lichenization in chlorophyte algae.</title>
        <authorList>
            <person name="Puginier C."/>
            <person name="Libourel C."/>
            <person name="Otte J."/>
            <person name="Skaloud P."/>
            <person name="Haon M."/>
            <person name="Grisel S."/>
            <person name="Petersen M."/>
            <person name="Berrin J.G."/>
            <person name="Delaux P.M."/>
            <person name="Dal Grande F."/>
            <person name="Keller J."/>
        </authorList>
    </citation>
    <scope>NUCLEOTIDE SEQUENCE [LARGE SCALE GENOMIC DNA]</scope>
    <source>
        <strain evidence="11 12">SAG 216-7</strain>
    </source>
</reference>
<feature type="region of interest" description="Disordered" evidence="9">
    <location>
        <begin position="314"/>
        <end position="333"/>
    </location>
</feature>
<keyword evidence="12" id="KW-1185">Reference proteome</keyword>
<evidence type="ECO:0000256" key="9">
    <source>
        <dbReference type="SAM" id="MobiDB-lite"/>
    </source>
</evidence>
<proteinExistence type="inferred from homology"/>
<evidence type="ECO:0000256" key="6">
    <source>
        <dbReference type="ARBA" id="ARBA00024019"/>
    </source>
</evidence>
<evidence type="ECO:0000259" key="10">
    <source>
        <dbReference type="PROSITE" id="PS50114"/>
    </source>
</evidence>
<comment type="caution">
    <text evidence="11">The sequence shown here is derived from an EMBL/GenBank/DDBJ whole genome shotgun (WGS) entry which is preliminary data.</text>
</comment>
<accession>A0ABR2Z0B5</accession>
<protein>
    <recommendedName>
        <fullName evidence="10">GATA-type domain-containing protein</fullName>
    </recommendedName>
</protein>
<dbReference type="SMART" id="SM00401">
    <property type="entry name" value="ZnF_GATA"/>
    <property type="match status" value="1"/>
</dbReference>
<keyword evidence="2 8" id="KW-0863">Zinc-finger</keyword>
<feature type="region of interest" description="Disordered" evidence="9">
    <location>
        <begin position="859"/>
        <end position="893"/>
    </location>
</feature>
<keyword evidence="4" id="KW-0805">Transcription regulation</keyword>
<evidence type="ECO:0000256" key="4">
    <source>
        <dbReference type="ARBA" id="ARBA00023015"/>
    </source>
</evidence>
<evidence type="ECO:0000256" key="2">
    <source>
        <dbReference type="ARBA" id="ARBA00022771"/>
    </source>
</evidence>
<evidence type="ECO:0000313" key="12">
    <source>
        <dbReference type="Proteomes" id="UP001491310"/>
    </source>
</evidence>
<feature type="compositionally biased region" description="Polar residues" evidence="9">
    <location>
        <begin position="662"/>
        <end position="678"/>
    </location>
</feature>
<organism evidence="11 12">
    <name type="scientific">Coccomyxa subellipsoidea</name>
    <dbReference type="NCBI Taxonomy" id="248742"/>
    <lineage>
        <taxon>Eukaryota</taxon>
        <taxon>Viridiplantae</taxon>
        <taxon>Chlorophyta</taxon>
        <taxon>core chlorophytes</taxon>
        <taxon>Trebouxiophyceae</taxon>
        <taxon>Trebouxiophyceae incertae sedis</taxon>
        <taxon>Coccomyxaceae</taxon>
        <taxon>Coccomyxa</taxon>
    </lineage>
</organism>
<evidence type="ECO:0000256" key="7">
    <source>
        <dbReference type="ARBA" id="ARBA00037539"/>
    </source>
</evidence>
<sequence>MKGGSIEIFDRARASEVRISGGSGVLVPVELWEDDIAAARPLLEKNIAVAAALGSQRRVVCTEAPPLAAGRMKRVPGGDPLANKHVRRLCDMLRANSRDFQADGRVLRMKQYVSADIKPPHIDAILDALADNTRVEVLYIQNFEWGMLDPQLEHLARVLRNGRIWALNVGENFQITLPAWQRFTDALADTAVAYLYVSEHHLGGTNIKISMRDAIRINRKAGPVRDPEVISKVGNMWFNPKMPGQAPRRPPNGAKRKAAESQAEAPPTSKPRLSTARLALHRRLQKEACALERAVLPDWLPASVALAVRGRAACEPSSQRPAPSASSQATMKQRMRTPFMETLRDKADPHTSTPLTGEEGKQASFTWLVQKWRVLGSPGNVWAPSIVANAAAQHEEAVAVTAAAKAQQLRQSCGTALAAAAARAVSAAAPAEAAAAEEDPSEMVEVAHVAAPCRAKHVVKKKTKPAASSVSLRDAVAAAGHSCVDCRTQRTPAWRSTQASKLEADIPAATPADRGPPMARSLRSGTGGVAVDPGAVPTLQRTTQSGSAGISAVPEDASAAQRTTGVKTVRTDVAATAPAAEPVLQRTTRLGTARAAPLQADASTVQPSMLSDAAEPASIPGYASAVQRSTRASTLRTGTPAANPAAVSNLQRITRSGAVKTATVQDNASIEQRSSRSGHATRKSAAEPTVQLSSQAELLRSESPATALAIASAAQRFMRSTSTRSASVPDEAAAVQRSTWSGPAEEESAVVAPAADLSIHGSTHIGAASEAAAASREEPTRLPRAAKLAAPNTLQGSGQAAKDNTAAAPAQAKPIVRLRVAPTAVTDRARRLNARARAAGDAAAASIAQRSPVARLRLPSRAAKPAAPQARQGDTQRTAAAARAAEPAARRLPRAATLAVARARHMNRSGAASSGAEGTQPKRYAAVKHRLLSRLAQTSAERPGRQRRLTWRLQEALEDPHASFGITVASQNGVSDAAIVEKELKQEACGGGDAADGDSVEDSKDEEVEVQPVTANGGQPDGQVGTVIAAAAEKAVRLAAVPRATTDRARRLDTRARAAGTAAAALPAEPSPAVRLTLAPRSAEAFAAQTKARQETTQGNARAPAAVHTAERAQTLALSPGSATPTLDRARRLNTRARAAGKAAAAAPRGDTEPRPAVKHHMLSDMAGNGVAGNKRRRRVTWRMQEAMEDPQASSLQKHGFGVIAQAGEMTVTPMERDAGPDSGGAGMAACEEESNDEEMEAQPVRAAGQHGGQLGTACLVPMVNPIAALTAPPPTVIDFQAQMCTRGTRCEECGTGQTPLWRKMDNMILCNACGLRQRRGKPHGRR</sequence>
<comment type="function">
    <text evidence="7">Transcriptional regulator that specifically binds 5'-GATA-3' or 5'-GAT-3' motifs within gene promoters.</text>
</comment>
<dbReference type="Gene3D" id="3.30.50.10">
    <property type="entry name" value="Erythroid Transcription Factor GATA-1, subunit A"/>
    <property type="match status" value="1"/>
</dbReference>
<gene>
    <name evidence="11" type="ORF">WJX75_004334</name>
</gene>
<evidence type="ECO:0000256" key="1">
    <source>
        <dbReference type="ARBA" id="ARBA00022723"/>
    </source>
</evidence>
<feature type="compositionally biased region" description="Low complexity" evidence="9">
    <location>
        <begin position="316"/>
        <end position="329"/>
    </location>
</feature>
<feature type="compositionally biased region" description="Acidic residues" evidence="9">
    <location>
        <begin position="995"/>
        <end position="1007"/>
    </location>
</feature>